<comment type="subcellular location">
    <subcellularLocation>
        <location evidence="6">Cell membrane</location>
        <topology evidence="6">Single-pass membrane protein</topology>
    </subcellularLocation>
</comment>
<evidence type="ECO:0000313" key="8">
    <source>
        <dbReference type="EMBL" id="SDM94254.1"/>
    </source>
</evidence>
<reference evidence="8 9" key="1">
    <citation type="submission" date="2016-10" db="EMBL/GenBank/DDBJ databases">
        <authorList>
            <person name="de Groot N.N."/>
        </authorList>
    </citation>
    <scope>NUCLEOTIDE SEQUENCE [LARGE SCALE GENOMIC DNA]</scope>
    <source>
        <strain evidence="8 9">CGMCC 1.5012</strain>
    </source>
</reference>
<evidence type="ECO:0000313" key="9">
    <source>
        <dbReference type="Proteomes" id="UP000199182"/>
    </source>
</evidence>
<dbReference type="InterPro" id="IPR010209">
    <property type="entry name" value="Ion_transpt_RnfG/RsxG"/>
</dbReference>
<keyword evidence="5 6" id="KW-0249">Electron transport</keyword>
<evidence type="ECO:0000256" key="3">
    <source>
        <dbReference type="ARBA" id="ARBA00022630"/>
    </source>
</evidence>
<comment type="similarity">
    <text evidence="6">Belongs to the RnfG family.</text>
</comment>
<dbReference type="HAMAP" id="MF_00479">
    <property type="entry name" value="RsxG_RnfG"/>
    <property type="match status" value="1"/>
</dbReference>
<keyword evidence="6" id="KW-1003">Cell membrane</keyword>
<comment type="function">
    <text evidence="6">Part of a membrane-bound complex that couples electron transfer with translocation of ions across the membrane.</text>
</comment>
<dbReference type="GO" id="GO:0005886">
    <property type="term" value="C:plasma membrane"/>
    <property type="evidence" value="ECO:0007669"/>
    <property type="project" value="UniProtKB-SubCell"/>
</dbReference>
<dbReference type="SMART" id="SM00900">
    <property type="entry name" value="FMN_bind"/>
    <property type="match status" value="1"/>
</dbReference>
<name>A0A1G9XBY1_9FIRM</name>
<sequence>MSKNTVKEIIIPAVVLTGIALVVTALLAFTNALTLPVIEQNDKKNADLARKELLADADSFTQVQITDEWATKYGCLDAYTANNGAGAVITVTEKGYGGNFTLLVGINKDGAIVSYKALKQQETAGLGSNGFISPFADQFKGKTPGELAVVKGGAGKDNEISAMTGATITSKAVTKAVNNAGAVFTAIQKGAK</sequence>
<evidence type="ECO:0000256" key="6">
    <source>
        <dbReference type="HAMAP-Rule" id="MF_00479"/>
    </source>
</evidence>
<evidence type="ECO:0000256" key="4">
    <source>
        <dbReference type="ARBA" id="ARBA00022643"/>
    </source>
</evidence>
<dbReference type="GO" id="GO:0022900">
    <property type="term" value="P:electron transport chain"/>
    <property type="evidence" value="ECO:0007669"/>
    <property type="project" value="UniProtKB-UniRule"/>
</dbReference>
<dbReference type="EMBL" id="FNID01000008">
    <property type="protein sequence ID" value="SDM94254.1"/>
    <property type="molecule type" value="Genomic_DNA"/>
</dbReference>
<dbReference type="Pfam" id="PF04205">
    <property type="entry name" value="FMN_bind"/>
    <property type="match status" value="1"/>
</dbReference>
<dbReference type="RefSeq" id="WP_162840309.1">
    <property type="nucleotide sequence ID" value="NZ_FNID01000008.1"/>
</dbReference>
<dbReference type="GO" id="GO:0010181">
    <property type="term" value="F:FMN binding"/>
    <property type="evidence" value="ECO:0007669"/>
    <property type="project" value="InterPro"/>
</dbReference>
<comment type="cofactor">
    <cofactor evidence="6">
        <name>FMN</name>
        <dbReference type="ChEBI" id="CHEBI:58210"/>
    </cofactor>
</comment>
<keyword evidence="2 6" id="KW-0597">Phosphoprotein</keyword>
<dbReference type="STRING" id="258515.SAMN05192585_10826"/>
<dbReference type="Proteomes" id="UP000199182">
    <property type="component" value="Unassembled WGS sequence"/>
</dbReference>
<proteinExistence type="inferred from homology"/>
<dbReference type="InterPro" id="IPR007329">
    <property type="entry name" value="FMN-bd"/>
</dbReference>
<organism evidence="8 9">
    <name type="scientific">Acetanaerobacterium elongatum</name>
    <dbReference type="NCBI Taxonomy" id="258515"/>
    <lineage>
        <taxon>Bacteria</taxon>
        <taxon>Bacillati</taxon>
        <taxon>Bacillota</taxon>
        <taxon>Clostridia</taxon>
        <taxon>Eubacteriales</taxon>
        <taxon>Oscillospiraceae</taxon>
        <taxon>Acetanaerobacterium</taxon>
    </lineage>
</organism>
<keyword evidence="6" id="KW-0812">Transmembrane</keyword>
<evidence type="ECO:0000256" key="1">
    <source>
        <dbReference type="ARBA" id="ARBA00022448"/>
    </source>
</evidence>
<feature type="domain" description="FMN-binding" evidence="7">
    <location>
        <begin position="95"/>
        <end position="184"/>
    </location>
</feature>
<protein>
    <recommendedName>
        <fullName evidence="6">Ion-translocating oxidoreductase complex subunit G</fullName>
        <ecNumber evidence="6">7.-.-.-</ecNumber>
    </recommendedName>
    <alternativeName>
        <fullName evidence="6">Rnf electron transport complex subunit G</fullName>
    </alternativeName>
</protein>
<feature type="modified residue" description="FMN phosphoryl threonine" evidence="6">
    <location>
        <position position="167"/>
    </location>
</feature>
<dbReference type="GO" id="GO:0009055">
    <property type="term" value="F:electron transfer activity"/>
    <property type="evidence" value="ECO:0007669"/>
    <property type="project" value="InterPro"/>
</dbReference>
<gene>
    <name evidence="6" type="primary">rnfG</name>
    <name evidence="8" type="ORF">SAMN05192585_10826</name>
</gene>
<keyword evidence="3 6" id="KW-0285">Flavoprotein</keyword>
<keyword evidence="4 6" id="KW-0288">FMN</keyword>
<dbReference type="EC" id="7.-.-.-" evidence="6"/>
<keyword evidence="9" id="KW-1185">Reference proteome</keyword>
<keyword evidence="6" id="KW-1133">Transmembrane helix</keyword>
<accession>A0A1G9XBY1</accession>
<dbReference type="PANTHER" id="PTHR36118:SF1">
    <property type="entry name" value="ION-TRANSLOCATING OXIDOREDUCTASE COMPLEX SUBUNIT G"/>
    <property type="match status" value="1"/>
</dbReference>
<dbReference type="PANTHER" id="PTHR36118">
    <property type="entry name" value="ION-TRANSLOCATING OXIDOREDUCTASE COMPLEX SUBUNIT G"/>
    <property type="match status" value="1"/>
</dbReference>
<evidence type="ECO:0000259" key="7">
    <source>
        <dbReference type="SMART" id="SM00900"/>
    </source>
</evidence>
<dbReference type="PIRSF" id="PIRSF006091">
    <property type="entry name" value="E_trnsport_RnfG"/>
    <property type="match status" value="1"/>
</dbReference>
<keyword evidence="1 6" id="KW-0813">Transport</keyword>
<keyword evidence="6" id="KW-0472">Membrane</keyword>
<keyword evidence="6" id="KW-1278">Translocase</keyword>
<evidence type="ECO:0000256" key="2">
    <source>
        <dbReference type="ARBA" id="ARBA00022553"/>
    </source>
</evidence>
<dbReference type="AlphaFoldDB" id="A0A1G9XBY1"/>
<comment type="subunit">
    <text evidence="6">The complex is composed of six subunits: RnfA, RnfB, RnfC, RnfD, RnfE and RnfG.</text>
</comment>
<evidence type="ECO:0000256" key="5">
    <source>
        <dbReference type="ARBA" id="ARBA00022982"/>
    </source>
</evidence>